<proteinExistence type="predicted"/>
<dbReference type="EMBL" id="VEPZ02001421">
    <property type="protein sequence ID" value="KAE8674064.1"/>
    <property type="molecule type" value="Genomic_DNA"/>
</dbReference>
<reference evidence="2" key="1">
    <citation type="submission" date="2019-09" db="EMBL/GenBank/DDBJ databases">
        <title>Draft genome information of white flower Hibiscus syriacus.</title>
        <authorList>
            <person name="Kim Y.-M."/>
        </authorList>
    </citation>
    <scope>NUCLEOTIDE SEQUENCE [LARGE SCALE GENOMIC DNA]</scope>
    <source>
        <strain evidence="2">YM2019G1</strain>
    </source>
</reference>
<dbReference type="InterPro" id="IPR040283">
    <property type="entry name" value="DDB_G0292058-like"/>
</dbReference>
<dbReference type="Proteomes" id="UP000436088">
    <property type="component" value="Unassembled WGS sequence"/>
</dbReference>
<evidence type="ECO:0000313" key="3">
    <source>
        <dbReference type="Proteomes" id="UP000436088"/>
    </source>
</evidence>
<keyword evidence="1" id="KW-0472">Membrane</keyword>
<dbReference type="GO" id="GO:0005886">
    <property type="term" value="C:plasma membrane"/>
    <property type="evidence" value="ECO:0007669"/>
    <property type="project" value="TreeGrafter"/>
</dbReference>
<feature type="transmembrane region" description="Helical" evidence="1">
    <location>
        <begin position="367"/>
        <end position="388"/>
    </location>
</feature>
<gene>
    <name evidence="2" type="ORF">F3Y22_tig00111769pilonHSYRG00339</name>
</gene>
<organism evidence="2 3">
    <name type="scientific">Hibiscus syriacus</name>
    <name type="common">Rose of Sharon</name>
    <dbReference type="NCBI Taxonomy" id="106335"/>
    <lineage>
        <taxon>Eukaryota</taxon>
        <taxon>Viridiplantae</taxon>
        <taxon>Streptophyta</taxon>
        <taxon>Embryophyta</taxon>
        <taxon>Tracheophyta</taxon>
        <taxon>Spermatophyta</taxon>
        <taxon>Magnoliopsida</taxon>
        <taxon>eudicotyledons</taxon>
        <taxon>Gunneridae</taxon>
        <taxon>Pentapetalae</taxon>
        <taxon>rosids</taxon>
        <taxon>malvids</taxon>
        <taxon>Malvales</taxon>
        <taxon>Malvaceae</taxon>
        <taxon>Malvoideae</taxon>
        <taxon>Hibiscus</taxon>
    </lineage>
</organism>
<evidence type="ECO:0000256" key="1">
    <source>
        <dbReference type="SAM" id="Phobius"/>
    </source>
</evidence>
<keyword evidence="1" id="KW-1133">Transmembrane helix</keyword>
<keyword evidence="3" id="KW-1185">Reference proteome</keyword>
<name>A0A6A2YHD6_HIBSY</name>
<protein>
    <submittedName>
        <fullName evidence="2">Uncharacterized protein</fullName>
    </submittedName>
</protein>
<dbReference type="GO" id="GO:0009506">
    <property type="term" value="C:plasmodesma"/>
    <property type="evidence" value="ECO:0007669"/>
    <property type="project" value="TreeGrafter"/>
</dbReference>
<dbReference type="AlphaFoldDB" id="A0A6A2YHD6"/>
<accession>A0A6A2YHD6</accession>
<dbReference type="PANTHER" id="PTHR31414">
    <property type="entry name" value="TRANSMEMBRANE PROTEIN DDB_G0292058"/>
    <property type="match status" value="1"/>
</dbReference>
<feature type="transmembrane region" description="Helical" evidence="1">
    <location>
        <begin position="17"/>
        <end position="42"/>
    </location>
</feature>
<sequence>MSLLLLKYINSYRYSPLAYVLCLVFLILFTISAIAGCGVMFLGEKRFLGALREAAGYVVHQGETISNGLIIVVNYLQLARNVSLNNKFLPPEIINQIDKVTSTLDESKDLPHLTMIRMADSLFEILKHEHSSDLYHYYHASSSISWILIFGCWLANMGLYIRDHRVGLSRLSRLSCAVLFLLSTNTCTMVDEWVQNPMAGSAIKELLPCVDREFGKNIKDVSKSVSNGINDLLNLDVSLVANNNDIPPHAVGLYYNQSGPSLPTVCDPYKAENNKQACGEGQVAVGNATQKWSKFVCHVSSSGICSAQWRLTPDLYKQMSSAANISYVLSRYVPFLASLVDCSTIWEILNYMHQHYCLGLRKHSQEVYIGLLVTTISVMFCLVSWFVIRNTSKFEASRWNNKVAGSIGSARKTKKMGAGCVHPKKGYSKFNVEAVKVTLDDQARRVTISCSMKHDKTVEFMGLMYYLIVY</sequence>
<feature type="transmembrane region" description="Helical" evidence="1">
    <location>
        <begin position="143"/>
        <end position="161"/>
    </location>
</feature>
<keyword evidence="1" id="KW-0812">Transmembrane</keyword>
<evidence type="ECO:0000313" key="2">
    <source>
        <dbReference type="EMBL" id="KAE8674064.1"/>
    </source>
</evidence>
<comment type="caution">
    <text evidence="2">The sequence shown here is derived from an EMBL/GenBank/DDBJ whole genome shotgun (WGS) entry which is preliminary data.</text>
</comment>
<dbReference type="PANTHER" id="PTHR31414:SF21">
    <property type="match status" value="1"/>
</dbReference>